<evidence type="ECO:0000256" key="3">
    <source>
        <dbReference type="ARBA" id="ARBA00012768"/>
    </source>
</evidence>
<dbReference type="InterPro" id="IPR013343">
    <property type="entry name" value="CRISPR-assoc_prot_Cas4"/>
</dbReference>
<dbReference type="GO" id="GO:0051536">
    <property type="term" value="F:iron-sulfur cluster binding"/>
    <property type="evidence" value="ECO:0007669"/>
    <property type="project" value="UniProtKB-KW"/>
</dbReference>
<comment type="cofactor">
    <cofactor evidence="16">
        <name>Mg(2+)</name>
        <dbReference type="ChEBI" id="CHEBI:18420"/>
    </cofactor>
    <cofactor evidence="16">
        <name>Mn(2+)</name>
        <dbReference type="ChEBI" id="CHEBI:29035"/>
    </cofactor>
    <text evidence="16">Mg(2+) or Mn(2+) required for ssDNA cleavage activity.</text>
</comment>
<dbReference type="NCBIfam" id="TIGR00372">
    <property type="entry name" value="cas4"/>
    <property type="match status" value="1"/>
</dbReference>
<evidence type="ECO:0000256" key="1">
    <source>
        <dbReference type="ARBA" id="ARBA00001966"/>
    </source>
</evidence>
<keyword evidence="11" id="KW-0067">ATP-binding</keyword>
<gene>
    <name evidence="18" type="ORF">FC47_GL001377</name>
</gene>
<evidence type="ECO:0000256" key="2">
    <source>
        <dbReference type="ARBA" id="ARBA00009189"/>
    </source>
</evidence>
<evidence type="ECO:0000256" key="7">
    <source>
        <dbReference type="ARBA" id="ARBA00022741"/>
    </source>
</evidence>
<dbReference type="AlphaFoldDB" id="A0A0R1NZD6"/>
<keyword evidence="10 16" id="KW-0269">Exonuclease</keyword>
<dbReference type="Gene3D" id="3.90.320.10">
    <property type="match status" value="1"/>
</dbReference>
<evidence type="ECO:0000256" key="9">
    <source>
        <dbReference type="ARBA" id="ARBA00022806"/>
    </source>
</evidence>
<evidence type="ECO:0000256" key="10">
    <source>
        <dbReference type="ARBA" id="ARBA00022839"/>
    </source>
</evidence>
<keyword evidence="7" id="KW-0547">Nucleotide-binding</keyword>
<keyword evidence="8 16" id="KW-0378">Hydrolase</keyword>
<evidence type="ECO:0000256" key="5">
    <source>
        <dbReference type="ARBA" id="ARBA00022722"/>
    </source>
</evidence>
<name>A0A0R1NZD6_LIMMU</name>
<comment type="caution">
    <text evidence="18">The sequence shown here is derived from an EMBL/GenBank/DDBJ whole genome shotgun (WGS) entry which is preliminary data.</text>
</comment>
<keyword evidence="9" id="KW-0347">Helicase</keyword>
<dbReference type="GO" id="GO:0004386">
    <property type="term" value="F:helicase activity"/>
    <property type="evidence" value="ECO:0007669"/>
    <property type="project" value="UniProtKB-KW"/>
</dbReference>
<dbReference type="GO" id="GO:0005524">
    <property type="term" value="F:ATP binding"/>
    <property type="evidence" value="ECO:0007669"/>
    <property type="project" value="UniProtKB-KW"/>
</dbReference>
<evidence type="ECO:0000259" key="17">
    <source>
        <dbReference type="Pfam" id="PF01930"/>
    </source>
</evidence>
<protein>
    <recommendedName>
        <fullName evidence="4 16">CRISPR-associated exonuclease Cas4</fullName>
        <ecNumber evidence="3 16">3.1.12.1</ecNumber>
    </recommendedName>
</protein>
<dbReference type="EC" id="3.1.12.1" evidence="3 16"/>
<accession>A0A0R1NZD6</accession>
<comment type="similarity">
    <text evidence="2 16">Belongs to the CRISPR-associated exonuclease Cas4 family.</text>
</comment>
<evidence type="ECO:0000256" key="11">
    <source>
        <dbReference type="ARBA" id="ARBA00022840"/>
    </source>
</evidence>
<sequence>MATYSEEDYLMLSGIQHFAFCRRQWALGHIENQWDDNYLTIAGQNLHHKTDDPYISETRGEKFIVRAMPVHSREYGLTGVCDVVEFKKDNNGTQVFGKSGKYIPIPIEYKHGKEKTNHSDELQLLGEAVCLEEMLFCHINYGYLYYGKTRHRKKIEFTLALRQELNQTVLEMHSYWQRKYTPRVKPSQKCKSCSLRDICLPELLNRESVNEYIERRLSE</sequence>
<keyword evidence="12 16" id="KW-0408">Iron</keyword>
<evidence type="ECO:0000256" key="6">
    <source>
        <dbReference type="ARBA" id="ARBA00022723"/>
    </source>
</evidence>
<dbReference type="RefSeq" id="WP_056968737.1">
    <property type="nucleotide sequence ID" value="NZ_AZEQ01000030.1"/>
</dbReference>
<evidence type="ECO:0000256" key="15">
    <source>
        <dbReference type="ARBA" id="ARBA00023211"/>
    </source>
</evidence>
<dbReference type="InterPro" id="IPR011604">
    <property type="entry name" value="PDDEXK-like_dom_sf"/>
</dbReference>
<dbReference type="PANTHER" id="PTHR36531">
    <property type="entry name" value="CRISPR-ASSOCIATED EXONUCLEASE CAS4"/>
    <property type="match status" value="1"/>
</dbReference>
<proteinExistence type="inferred from homology"/>
<keyword evidence="14 16" id="KW-0051">Antiviral defense</keyword>
<dbReference type="Pfam" id="PF01930">
    <property type="entry name" value="Cas_Cas4"/>
    <property type="match status" value="1"/>
</dbReference>
<dbReference type="EMBL" id="AZEQ01000030">
    <property type="protein sequence ID" value="KRL23636.1"/>
    <property type="molecule type" value="Genomic_DNA"/>
</dbReference>
<comment type="function">
    <text evidence="16">CRISPR (clustered regularly interspaced short palindromic repeat) is an adaptive immune system that provides protection against mobile genetic elements (viruses, transposable elements and conjugative plasmids). CRISPR clusters contain sequences complementary to antecedent mobile elements and target invading nucleic acids. CRISPR clusters are transcribed and processed into CRISPR RNA (crRNA).</text>
</comment>
<evidence type="ECO:0000256" key="8">
    <source>
        <dbReference type="ARBA" id="ARBA00022801"/>
    </source>
</evidence>
<feature type="domain" description="DUF83" evidence="17">
    <location>
        <begin position="13"/>
        <end position="200"/>
    </location>
</feature>
<reference evidence="18 19" key="1">
    <citation type="journal article" date="2015" name="Genome Announc.">
        <title>Expanding the biotechnology potential of lactobacilli through comparative genomics of 213 strains and associated genera.</title>
        <authorList>
            <person name="Sun Z."/>
            <person name="Harris H.M."/>
            <person name="McCann A."/>
            <person name="Guo C."/>
            <person name="Argimon S."/>
            <person name="Zhang W."/>
            <person name="Yang X."/>
            <person name="Jeffery I.B."/>
            <person name="Cooney J.C."/>
            <person name="Kagawa T.F."/>
            <person name="Liu W."/>
            <person name="Song Y."/>
            <person name="Salvetti E."/>
            <person name="Wrobel A."/>
            <person name="Rasinkangas P."/>
            <person name="Parkhill J."/>
            <person name="Rea M.C."/>
            <person name="O'Sullivan O."/>
            <person name="Ritari J."/>
            <person name="Douillard F.P."/>
            <person name="Paul Ross R."/>
            <person name="Yang R."/>
            <person name="Briner A.E."/>
            <person name="Felis G.E."/>
            <person name="de Vos W.M."/>
            <person name="Barrangou R."/>
            <person name="Klaenhammer T.R."/>
            <person name="Caufield P.W."/>
            <person name="Cui Y."/>
            <person name="Zhang H."/>
            <person name="O'Toole P.W."/>
        </authorList>
    </citation>
    <scope>NUCLEOTIDE SEQUENCE [LARGE SCALE GENOMIC DNA]</scope>
    <source>
        <strain evidence="18 19">DSM 13345</strain>
    </source>
</reference>
<evidence type="ECO:0000256" key="4">
    <source>
        <dbReference type="ARBA" id="ARBA00020049"/>
    </source>
</evidence>
<comment type="cofactor">
    <cofactor evidence="16">
        <name>iron-sulfur cluster</name>
        <dbReference type="ChEBI" id="CHEBI:30408"/>
    </cofactor>
</comment>
<evidence type="ECO:0000256" key="13">
    <source>
        <dbReference type="ARBA" id="ARBA00023014"/>
    </source>
</evidence>
<evidence type="ECO:0000313" key="18">
    <source>
        <dbReference type="EMBL" id="KRL23636.1"/>
    </source>
</evidence>
<keyword evidence="6 16" id="KW-0479">Metal-binding</keyword>
<dbReference type="InterPro" id="IPR022765">
    <property type="entry name" value="Dna2/Cas4_DUF83"/>
</dbReference>
<dbReference type="PANTHER" id="PTHR36531:SF6">
    <property type="entry name" value="DNA REPLICATION ATP-DEPENDENT HELICASE_NUCLEASE DNA2"/>
    <property type="match status" value="1"/>
</dbReference>
<evidence type="ECO:0000256" key="16">
    <source>
        <dbReference type="RuleBase" id="RU365022"/>
    </source>
</evidence>
<keyword evidence="15 16" id="KW-0464">Manganese</keyword>
<organism evidence="18 19">
    <name type="scientific">Limosilactobacillus mucosae DSM 13345</name>
    <dbReference type="NCBI Taxonomy" id="1423771"/>
    <lineage>
        <taxon>Bacteria</taxon>
        <taxon>Bacillati</taxon>
        <taxon>Bacillota</taxon>
        <taxon>Bacilli</taxon>
        <taxon>Lactobacillales</taxon>
        <taxon>Lactobacillaceae</taxon>
        <taxon>Limosilactobacillus</taxon>
    </lineage>
</organism>
<evidence type="ECO:0000256" key="14">
    <source>
        <dbReference type="ARBA" id="ARBA00023118"/>
    </source>
</evidence>
<keyword evidence="13 16" id="KW-0411">Iron-sulfur</keyword>
<keyword evidence="5 16" id="KW-0540">Nuclease</keyword>
<evidence type="ECO:0000256" key="12">
    <source>
        <dbReference type="ARBA" id="ARBA00023004"/>
    </source>
</evidence>
<dbReference type="Proteomes" id="UP000050901">
    <property type="component" value="Unassembled WGS sequence"/>
</dbReference>
<dbReference type="GO" id="GO:0046872">
    <property type="term" value="F:metal ion binding"/>
    <property type="evidence" value="ECO:0007669"/>
    <property type="project" value="UniProtKB-KW"/>
</dbReference>
<dbReference type="GO" id="GO:0051607">
    <property type="term" value="P:defense response to virus"/>
    <property type="evidence" value="ECO:0007669"/>
    <property type="project" value="UniProtKB-KW"/>
</dbReference>
<dbReference type="InterPro" id="IPR051827">
    <property type="entry name" value="Cas4_exonuclease"/>
</dbReference>
<evidence type="ECO:0000313" key="19">
    <source>
        <dbReference type="Proteomes" id="UP000050901"/>
    </source>
</evidence>
<dbReference type="PATRIC" id="fig|1423771.3.peg.1389"/>
<dbReference type="GO" id="GO:0004527">
    <property type="term" value="F:exonuclease activity"/>
    <property type="evidence" value="ECO:0007669"/>
    <property type="project" value="UniProtKB-KW"/>
</dbReference>
<comment type="cofactor">
    <cofactor evidence="1">
        <name>[4Fe-4S] cluster</name>
        <dbReference type="ChEBI" id="CHEBI:49883"/>
    </cofactor>
</comment>